<comment type="caution">
    <text evidence="5">The sequence shown here is derived from an EMBL/GenBank/DDBJ whole genome shotgun (WGS) entry which is preliminary data.</text>
</comment>
<feature type="domain" description="ABC transporter" evidence="4">
    <location>
        <begin position="321"/>
        <end position="556"/>
    </location>
</feature>
<dbReference type="InterPro" id="IPR017871">
    <property type="entry name" value="ABC_transporter-like_CS"/>
</dbReference>
<keyword evidence="2 5" id="KW-0067">ATP-binding</keyword>
<dbReference type="PROSITE" id="PS50893">
    <property type="entry name" value="ABC_TRANSPORTER_2"/>
    <property type="match status" value="2"/>
</dbReference>
<dbReference type="PANTHER" id="PTHR42855:SF1">
    <property type="entry name" value="ABC TRANSPORTER DOMAIN-CONTAINING PROTEIN"/>
    <property type="match status" value="1"/>
</dbReference>
<dbReference type="PANTHER" id="PTHR42855">
    <property type="entry name" value="ABC TRANSPORTER ATP-BINDING SUBUNIT"/>
    <property type="match status" value="1"/>
</dbReference>
<dbReference type="InterPro" id="IPR003439">
    <property type="entry name" value="ABC_transporter-like_ATP-bd"/>
</dbReference>
<feature type="coiled-coil region" evidence="3">
    <location>
        <begin position="248"/>
        <end position="310"/>
    </location>
</feature>
<protein>
    <submittedName>
        <fullName evidence="5">ABC-F family ATP-binding cassette domain-containing protein</fullName>
    </submittedName>
</protein>
<name>A0ABX2SYW7_9BACL</name>
<evidence type="ECO:0000256" key="3">
    <source>
        <dbReference type="SAM" id="Coils"/>
    </source>
</evidence>
<dbReference type="Gene3D" id="1.10.287.380">
    <property type="entry name" value="Valyl-tRNA synthetase, C-terminal domain"/>
    <property type="match status" value="1"/>
</dbReference>
<dbReference type="CDD" id="cd03221">
    <property type="entry name" value="ABCF_EF-3"/>
    <property type="match status" value="2"/>
</dbReference>
<keyword evidence="6" id="KW-1185">Reference proteome</keyword>
<evidence type="ECO:0000313" key="6">
    <source>
        <dbReference type="Proteomes" id="UP000531840"/>
    </source>
</evidence>
<dbReference type="SUPFAM" id="SSF52540">
    <property type="entry name" value="P-loop containing nucleoside triphosphate hydrolases"/>
    <property type="match status" value="2"/>
</dbReference>
<feature type="coiled-coil region" evidence="3">
    <location>
        <begin position="568"/>
        <end position="619"/>
    </location>
</feature>
<dbReference type="Proteomes" id="UP000531840">
    <property type="component" value="Unassembled WGS sequence"/>
</dbReference>
<dbReference type="Pfam" id="PF00005">
    <property type="entry name" value="ABC_tran"/>
    <property type="match status" value="2"/>
</dbReference>
<dbReference type="InterPro" id="IPR032524">
    <property type="entry name" value="ABC_tran_C"/>
</dbReference>
<reference evidence="5 6" key="1">
    <citation type="submission" date="2020-07" db="EMBL/GenBank/DDBJ databases">
        <title>MOT database genomes.</title>
        <authorList>
            <person name="Joseph S."/>
            <person name="Aduse-Opoku J."/>
            <person name="Hashim A."/>
            <person name="Wade W."/>
            <person name="Curtis M."/>
        </authorList>
    </citation>
    <scope>NUCLEOTIDE SEQUENCE [LARGE SCALE GENOMIC DNA]</scope>
    <source>
        <strain evidence="5 6">CIP 106318</strain>
    </source>
</reference>
<gene>
    <name evidence="5" type="ORF">HZY85_05010</name>
</gene>
<evidence type="ECO:0000256" key="2">
    <source>
        <dbReference type="ARBA" id="ARBA00022840"/>
    </source>
</evidence>
<organism evidence="5 6">
    <name type="scientific">Gemelliphila palaticanis</name>
    <dbReference type="NCBI Taxonomy" id="81950"/>
    <lineage>
        <taxon>Bacteria</taxon>
        <taxon>Bacillati</taxon>
        <taxon>Bacillota</taxon>
        <taxon>Bacilli</taxon>
        <taxon>Bacillales</taxon>
        <taxon>Gemellaceae</taxon>
        <taxon>Gemelliphila</taxon>
    </lineage>
</organism>
<feature type="domain" description="ABC transporter" evidence="4">
    <location>
        <begin position="4"/>
        <end position="255"/>
    </location>
</feature>
<proteinExistence type="predicted"/>
<dbReference type="InterPro" id="IPR037118">
    <property type="entry name" value="Val-tRNA_synth_C_sf"/>
</dbReference>
<dbReference type="EMBL" id="JACBYF010000008">
    <property type="protein sequence ID" value="NYS47556.1"/>
    <property type="molecule type" value="Genomic_DNA"/>
</dbReference>
<sequence>MKTYRVENITKTYGEKTLFSNISFSINTKEIVGLIGINGTGKSSLIKCIAGVDNYDSGEIIHPNDYTIGYLSQDTNLDENKTVLDCIFDSDAKIMKLIKEYEKAIIELEKDSDNKEKQDRLLKIQETMDKEGAWDASSNAKTILSKLGINYYEEKISNLSGGQKKRVALAQVLIESPDLLLLDEPTNHLDFDTIEWLEKYLKSYPNAILVITHDRYFLDNISTKTFELDKGNIYEYQGNYSYFLEKKIEREANEAARYLKEKKLYKKELEWIRSGVKARTTKQQARINRFEQLEDKLDNTQISNNDMSINLNNKRLGKQVFEIENISKKYNDKQIINKLDLIITNKARIGIIGKNGVGKSTFLNILSDDTKVDSGNIKKGETVKIAYYNQFSYDMDENKRIINYIRESAEIIHNSDGSVTSAAQLLEQFLFPMHTHGTLIKKLSGGEKRRLYLLKLLMEQPNVLLLDEPTNDLDTQTLTILEEYLENFSGAVITVSHDRYFLDKAVSELLVFKGDANIIKFTGNYSEYISSGGTLSDEKEESFNNKKESNYARNNKKVKMTYNEKREWENIEKEIEILEDNLSSIEAKMVEEATDFVKLNELELERKSIKEKLDLKLERWEYLSELADSI</sequence>
<dbReference type="Gene3D" id="3.40.50.300">
    <property type="entry name" value="P-loop containing nucleotide triphosphate hydrolases"/>
    <property type="match status" value="2"/>
</dbReference>
<evidence type="ECO:0000256" key="1">
    <source>
        <dbReference type="ARBA" id="ARBA00022741"/>
    </source>
</evidence>
<dbReference type="Pfam" id="PF12848">
    <property type="entry name" value="ABC_tran_Xtn"/>
    <property type="match status" value="1"/>
</dbReference>
<dbReference type="InterPro" id="IPR027417">
    <property type="entry name" value="P-loop_NTPase"/>
</dbReference>
<accession>A0ABX2SYW7</accession>
<dbReference type="GO" id="GO:0005524">
    <property type="term" value="F:ATP binding"/>
    <property type="evidence" value="ECO:0007669"/>
    <property type="project" value="UniProtKB-KW"/>
</dbReference>
<evidence type="ECO:0000313" key="5">
    <source>
        <dbReference type="EMBL" id="NYS47556.1"/>
    </source>
</evidence>
<dbReference type="InterPro" id="IPR051309">
    <property type="entry name" value="ABCF_ATPase"/>
</dbReference>
<dbReference type="InterPro" id="IPR003593">
    <property type="entry name" value="AAA+_ATPase"/>
</dbReference>
<dbReference type="PROSITE" id="PS00211">
    <property type="entry name" value="ABC_TRANSPORTER_1"/>
    <property type="match status" value="1"/>
</dbReference>
<dbReference type="InterPro" id="IPR032781">
    <property type="entry name" value="ABC_tran_Xtn"/>
</dbReference>
<keyword evidence="3" id="KW-0175">Coiled coil</keyword>
<dbReference type="SMART" id="SM00382">
    <property type="entry name" value="AAA"/>
    <property type="match status" value="2"/>
</dbReference>
<keyword evidence="1" id="KW-0547">Nucleotide-binding</keyword>
<evidence type="ECO:0000259" key="4">
    <source>
        <dbReference type="PROSITE" id="PS50893"/>
    </source>
</evidence>
<dbReference type="Pfam" id="PF16326">
    <property type="entry name" value="ABC_tran_CTD"/>
    <property type="match status" value="1"/>
</dbReference>